<proteinExistence type="predicted"/>
<dbReference type="InterPro" id="IPR011050">
    <property type="entry name" value="Pectin_lyase_fold/virulence"/>
</dbReference>
<dbReference type="Pfam" id="PF18962">
    <property type="entry name" value="Por_Secre_tail"/>
    <property type="match status" value="1"/>
</dbReference>
<protein>
    <recommendedName>
        <fullName evidence="1">Secretion system C-terminal sorting domain-containing protein</fullName>
    </recommendedName>
</protein>
<evidence type="ECO:0000313" key="2">
    <source>
        <dbReference type="EMBL" id="CAG5071524.1"/>
    </source>
</evidence>
<dbReference type="RefSeq" id="WP_215234847.1">
    <property type="nucleotide sequence ID" value="NZ_CAJRAU010000005.1"/>
</dbReference>
<dbReference type="SUPFAM" id="SSF51126">
    <property type="entry name" value="Pectin lyase-like"/>
    <property type="match status" value="2"/>
</dbReference>
<dbReference type="EMBL" id="CAJRAU010000005">
    <property type="protein sequence ID" value="CAG5071524.1"/>
    <property type="molecule type" value="Genomic_DNA"/>
</dbReference>
<evidence type="ECO:0000313" key="3">
    <source>
        <dbReference type="Proteomes" id="UP000679725"/>
    </source>
</evidence>
<gene>
    <name evidence="2" type="ORF">DYBT9623_03524</name>
</gene>
<dbReference type="InterPro" id="IPR026444">
    <property type="entry name" value="Secre_tail"/>
</dbReference>
<dbReference type="Gene3D" id="2.160.20.10">
    <property type="entry name" value="Single-stranded right-handed beta-helix, Pectin lyase-like"/>
    <property type="match status" value="2"/>
</dbReference>
<evidence type="ECO:0000259" key="1">
    <source>
        <dbReference type="Pfam" id="PF18962"/>
    </source>
</evidence>
<keyword evidence="3" id="KW-1185">Reference proteome</keyword>
<feature type="domain" description="Secretion system C-terminal sorting" evidence="1">
    <location>
        <begin position="964"/>
        <end position="1029"/>
    </location>
</feature>
<dbReference type="InterPro" id="IPR012334">
    <property type="entry name" value="Pectin_lyas_fold"/>
</dbReference>
<sequence length="1033" mass="108696">MVKHLHPVESKSSLYSCLLRASLFLSIFLFLSLFSSGAYALPSPPPKISFVTPSGAGDKTGISWATASDDLQAMIDGSESGDEVWVAGGTYNVPSSSNGFTLKEGVKVYGGFAGTEGALANRNLTLTANQSILSAGGVKSFVVGNSTALTTATRLDGFTVTGGLQIGIYNSSASPTLVNLKITGNGAGGVGNIGSSPILINCTIVDNGSVSMLNLTSSPVIINCTMVVSVASDFGIGISNASESSPIVRNSIISANNTAFQNDVSSSIDIQYSLVYSRSAFMYGYPAIIQADPLFSNPALGDYTLQYCSPAVNAGSNTVYAIGQTPEISDITTDVDGQSRFFGGSAVDMGAYEYQQERAAPTPGVTFVREGGTGNGTTWDCAMGSLQQAIFSTLSGQIWVAGGTYLAEQAAFTPRPGVNVYGGFAGTETSLADRDLSITSNKSILRRTGSNNVVEYYNDNAEQPKAVLDGFTITGGSGGVITFRASPILVNLVITGVTQFGVGFNEGAPVLINSAITGNVGTSVFIGVGNTNSSSTLINCTIAGNSAPGGFSVGMSNSGASVPKLRNSIIYGNQNGIRNDPYTAGSTTTIEYSIVESNKTIDPVDPPVPDIDPLFMNAAGGDYRLQPCSPAVNTGYNYYATGQTPDFSSITTDLDSKPRIRENAVDMGAYEFGGAARELALNGDVATATVSGDLLLTTNGSNCKLLAYLSPNDGAALNGAVSAKVWVEGNQPTNYLKRHYQIQPETNALNATAKVTLYFTQQEFTDFNLVSPIPLPVDAEDVEGYKANLRIEKRSGISDTEFGLPSSYKGAIETITPSEANGKVEWNADAGRWEVSFDVTGFSGFFVKTIQTALPLNLISFTATKEAGNNLLQWSTSSEVNTDNFEVQSSADAKKFIKIATLDAGGSGDHQYSYNDRTSYSRTVYYRLKMSDRAAGTPDRNHLDGAYTYSKIISLTGDRNSAALYPNPAGAVVTFQVGDALLKSTAALYDATGRLVQKIVITNNQQQIDTESLATGTYVLKFVDGTAEKFVKE</sequence>
<accession>A0ABN7RCC5</accession>
<dbReference type="InterPro" id="IPR059226">
    <property type="entry name" value="Choice_anch_Q_dom"/>
</dbReference>
<dbReference type="NCBIfam" id="NF041518">
    <property type="entry name" value="choice_anch_Q"/>
    <property type="match status" value="2"/>
</dbReference>
<dbReference type="Proteomes" id="UP000679725">
    <property type="component" value="Unassembled WGS sequence"/>
</dbReference>
<organism evidence="2 3">
    <name type="scientific">Dyadobacter linearis</name>
    <dbReference type="NCBI Taxonomy" id="2823330"/>
    <lineage>
        <taxon>Bacteria</taxon>
        <taxon>Pseudomonadati</taxon>
        <taxon>Bacteroidota</taxon>
        <taxon>Cytophagia</taxon>
        <taxon>Cytophagales</taxon>
        <taxon>Spirosomataceae</taxon>
        <taxon>Dyadobacter</taxon>
    </lineage>
</organism>
<dbReference type="NCBIfam" id="TIGR04183">
    <property type="entry name" value="Por_Secre_tail"/>
    <property type="match status" value="1"/>
</dbReference>
<name>A0ABN7RCC5_9BACT</name>
<reference evidence="2 3" key="1">
    <citation type="submission" date="2021-04" db="EMBL/GenBank/DDBJ databases">
        <authorList>
            <person name="Rodrigo-Torres L."/>
            <person name="Arahal R. D."/>
            <person name="Lucena T."/>
        </authorList>
    </citation>
    <scope>NUCLEOTIDE SEQUENCE [LARGE SCALE GENOMIC DNA]</scope>
    <source>
        <strain evidence="2 3">CECT 9623</strain>
    </source>
</reference>
<comment type="caution">
    <text evidence="2">The sequence shown here is derived from an EMBL/GenBank/DDBJ whole genome shotgun (WGS) entry which is preliminary data.</text>
</comment>